<proteinExistence type="predicted"/>
<dbReference type="EMBL" id="JBDLBQ010000007">
    <property type="protein sequence ID" value="MFN2102911.1"/>
    <property type="molecule type" value="Genomic_DNA"/>
</dbReference>
<evidence type="ECO:0000313" key="2">
    <source>
        <dbReference type="Proteomes" id="UP001634413"/>
    </source>
</evidence>
<organism evidence="1 2">
    <name type="scientific">Finegoldia dalianensis</name>
    <dbReference type="NCBI Taxonomy" id="3145239"/>
    <lineage>
        <taxon>Bacteria</taxon>
        <taxon>Bacillati</taxon>
        <taxon>Bacillota</taxon>
        <taxon>Tissierellia</taxon>
        <taxon>Tissierellales</taxon>
        <taxon>Peptoniphilaceae</taxon>
        <taxon>Finegoldia</taxon>
    </lineage>
</organism>
<sequence>MSQFDSRQQEQVKIGLEQGLDVSVYARSEFDWRQMEQIRLGLERGLDVSIYAKPEFSDRQMYYIRSGLVQKIDVSWYAKPEFDSEQMKQIKLGLEKIFESSKTVDVSWYAKPEFDWRQMSQVRVGLKQGLDVSWYAKPEFKRDQMEQIRLGLEKMIDVSSYANPELDYEQMREKRLEIERILRTTKAGGLELKDVAKLLKKDIMDKYPDVKISVRTRRTCCNRIYVRLFFKEHDYRAFTYYELAESMKQSLIDTLNIDCADDNLDIISNYLSGMGILNKKGHSVFNSIHDFLDRFNYDKDDPQRKYFGFESRINFEFV</sequence>
<dbReference type="Proteomes" id="UP001634413">
    <property type="component" value="Unassembled WGS sequence"/>
</dbReference>
<protein>
    <submittedName>
        <fullName evidence="1">Uncharacterized protein</fullName>
    </submittedName>
</protein>
<keyword evidence="2" id="KW-1185">Reference proteome</keyword>
<comment type="caution">
    <text evidence="1">The sequence shown here is derived from an EMBL/GenBank/DDBJ whole genome shotgun (WGS) entry which is preliminary data.</text>
</comment>
<reference evidence="1 2" key="1">
    <citation type="journal article" date="2024" name="Anaerobe">
        <title>The identification of Finegoldia dalianensis sp. nov., isolated from the pus of a patient with skin abscess and genomic analysis of the strains belonging to Finegoldia genus.</title>
        <authorList>
            <person name="Li Y."/>
            <person name="Wang Y."/>
            <person name="Xiao D."/>
            <person name="Wang J."/>
            <person name="Jin D."/>
        </authorList>
    </citation>
    <scope>NUCLEOTIDE SEQUENCE [LARGE SCALE GENOMIC DNA]</scope>
    <source>
        <strain evidence="1 2">LY240594</strain>
    </source>
</reference>
<dbReference type="RefSeq" id="WP_412702051.1">
    <property type="nucleotide sequence ID" value="NZ_JBDLBQ010000007.1"/>
</dbReference>
<evidence type="ECO:0000313" key="1">
    <source>
        <dbReference type="EMBL" id="MFN2102911.1"/>
    </source>
</evidence>
<accession>A0ABW9KFD9</accession>
<gene>
    <name evidence="1" type="ORF">ABDJ34_08350</name>
</gene>
<name>A0ABW9KFD9_9FIRM</name>